<keyword evidence="4" id="KW-1185">Reference proteome</keyword>
<dbReference type="Gene3D" id="3.40.50.1860">
    <property type="match status" value="2"/>
</dbReference>
<proteinExistence type="inferred from homology"/>
<evidence type="ECO:0000256" key="1">
    <source>
        <dbReference type="ARBA" id="ARBA00007847"/>
    </source>
</evidence>
<dbReference type="InterPro" id="IPR015942">
    <property type="entry name" value="Asp/Glu/hydantoin_racemase"/>
</dbReference>
<dbReference type="InterPro" id="IPR004380">
    <property type="entry name" value="Asp_race"/>
</dbReference>
<dbReference type="HOGENOM" id="CLU_055360_1_0_5"/>
<name>D4Z463_SPHIU</name>
<dbReference type="GO" id="GO:0047689">
    <property type="term" value="F:aspartate racemase activity"/>
    <property type="evidence" value="ECO:0007669"/>
    <property type="project" value="UniProtKB-EC"/>
</dbReference>
<dbReference type="InterPro" id="IPR001920">
    <property type="entry name" value="Asp/Glu_race"/>
</dbReference>
<dbReference type="KEGG" id="sjp:SJA_C1-25610"/>
<dbReference type="Proteomes" id="UP000007753">
    <property type="component" value="Chromosome 1"/>
</dbReference>
<dbReference type="EMBL" id="AP010803">
    <property type="protein sequence ID" value="BAI97395.1"/>
    <property type="molecule type" value="Genomic_DNA"/>
</dbReference>
<dbReference type="NCBIfam" id="TIGR00035">
    <property type="entry name" value="asp_race"/>
    <property type="match status" value="1"/>
</dbReference>
<dbReference type="SUPFAM" id="SSF53681">
    <property type="entry name" value="Aspartate/glutamate racemase"/>
    <property type="match status" value="2"/>
</dbReference>
<dbReference type="eggNOG" id="COG1794">
    <property type="taxonomic scope" value="Bacteria"/>
</dbReference>
<evidence type="ECO:0000313" key="3">
    <source>
        <dbReference type="EMBL" id="BAI97395.1"/>
    </source>
</evidence>
<keyword evidence="2 3" id="KW-0413">Isomerase</keyword>
<comment type="similarity">
    <text evidence="1">Belongs to the aspartate/glutamate racemases family.</text>
</comment>
<organism evidence="3 4">
    <name type="scientific">Sphingobium indicum (strain DSM 16413 / CCM 7287 / MTCC 6362 / UT26 / NBRC 101211 / UT26S)</name>
    <name type="common">Sphingobium japonicum</name>
    <dbReference type="NCBI Taxonomy" id="452662"/>
    <lineage>
        <taxon>Bacteria</taxon>
        <taxon>Pseudomonadati</taxon>
        <taxon>Pseudomonadota</taxon>
        <taxon>Alphaproteobacteria</taxon>
        <taxon>Sphingomonadales</taxon>
        <taxon>Sphingomonadaceae</taxon>
        <taxon>Sphingobium</taxon>
    </lineage>
</organism>
<evidence type="ECO:0000313" key="4">
    <source>
        <dbReference type="Proteomes" id="UP000007753"/>
    </source>
</evidence>
<dbReference type="AlphaFoldDB" id="D4Z463"/>
<evidence type="ECO:0000256" key="2">
    <source>
        <dbReference type="ARBA" id="ARBA00023235"/>
    </source>
</evidence>
<gene>
    <name evidence="3" type="ordered locus">SJA_C1-25610</name>
</gene>
<dbReference type="PANTHER" id="PTHR21198">
    <property type="entry name" value="GLUTAMATE RACEMASE"/>
    <property type="match status" value="1"/>
</dbReference>
<dbReference type="EC" id="5.1.1.13" evidence="3"/>
<protein>
    <submittedName>
        <fullName evidence="3">Aspartate racemase</fullName>
        <ecNumber evidence="3">5.1.1.13</ecNumber>
    </submittedName>
</protein>
<dbReference type="STRING" id="452662.SJA_C1-25610"/>
<accession>D4Z463</accession>
<dbReference type="PANTHER" id="PTHR21198:SF7">
    <property type="entry name" value="ASPARTATE-GLUTAMATE RACEMASE FAMILY"/>
    <property type="match status" value="1"/>
</dbReference>
<dbReference type="Pfam" id="PF01177">
    <property type="entry name" value="Asp_Glu_race"/>
    <property type="match status" value="1"/>
</dbReference>
<reference evidence="3 4" key="1">
    <citation type="journal article" date="2010" name="J. Bacteriol.">
        <title>Complete genome sequence of the representative gamma-hexachlorocyclohexane-degrading bacterium Sphingobium japonicum UT26.</title>
        <authorList>
            <person name="Nagata Y."/>
            <person name="Ohtsubo Y."/>
            <person name="Endo R."/>
            <person name="Ichikawa N."/>
            <person name="Ankai A."/>
            <person name="Oguchi A."/>
            <person name="Fukui S."/>
            <person name="Fujita N."/>
            <person name="Tsuda M."/>
        </authorList>
    </citation>
    <scope>NUCLEOTIDE SEQUENCE [LARGE SCALE GENOMIC DNA]</scope>
    <source>
        <strain evidence="4">DSM 16413 / CCM 7287 / MTCC 6362 / UT26 / NBRC 101211 / UT26S</strain>
    </source>
</reference>
<sequence>MDKPVRLRRRMGISGFMKKLGLIGGLSWTSTARYYQIINQAVYRARGGQHSAPLLIESLDFADIGRSTTPDEWAHAADVLTASARRLEQGGAAALLICANSMHRVYDEVQAGVDIPIVNIAEAVGRKMQADGIEKAALIGTRNVMTEKFYRQRLVAHGISLLPPDMELADRIDRIVYDELTIGKVSRESERYMKSELTDIAKENVQAAILACTELEMIVDVKANVLPIYDGTSIHARAGVDVILGD</sequence>